<dbReference type="AlphaFoldDB" id="A0A0F3RUE3"/>
<name>A0A0F3RUE3_9LACO</name>
<dbReference type="PATRIC" id="fig|216463.3.peg.639"/>
<reference evidence="1 2" key="1">
    <citation type="submission" date="2015-03" db="EMBL/GenBank/DDBJ databases">
        <authorList>
            <person name="Zheng J."/>
            <person name="Ganezle M."/>
        </authorList>
    </citation>
    <scope>NUCLEOTIDE SEQUENCE [LARGE SCALE GENOMIC DNA]</scope>
    <source>
        <strain evidence="1 2">LP38</strain>
    </source>
</reference>
<evidence type="ECO:0000313" key="1">
    <source>
        <dbReference type="EMBL" id="KJW12377.1"/>
    </source>
</evidence>
<comment type="caution">
    <text evidence="1">The sequence shown here is derived from an EMBL/GenBank/DDBJ whole genome shotgun (WGS) entry which is preliminary data.</text>
</comment>
<dbReference type="EMBL" id="JZCR01000019">
    <property type="protein sequence ID" value="KJW12377.1"/>
    <property type="molecule type" value="Genomic_DNA"/>
</dbReference>
<proteinExistence type="predicted"/>
<gene>
    <name evidence="1" type="ORF">VC81_07640</name>
</gene>
<sequence length="66" mass="7748">MPYFLNMAIPFSNENDFFAMTGGFLWAGGPRKDRWEKITIKFIYSQRIEMDTKKGDMIVLLIVKIL</sequence>
<organism evidence="1 2">
    <name type="scientific">Levilactobacillus spicheri</name>
    <dbReference type="NCBI Taxonomy" id="216463"/>
    <lineage>
        <taxon>Bacteria</taxon>
        <taxon>Bacillati</taxon>
        <taxon>Bacillota</taxon>
        <taxon>Bacilli</taxon>
        <taxon>Lactobacillales</taxon>
        <taxon>Lactobacillaceae</taxon>
        <taxon>Levilactobacillus</taxon>
    </lineage>
</organism>
<evidence type="ECO:0000313" key="2">
    <source>
        <dbReference type="Proteomes" id="UP000033491"/>
    </source>
</evidence>
<accession>A0A0F3RUE3</accession>
<dbReference type="Proteomes" id="UP000033491">
    <property type="component" value="Unassembled WGS sequence"/>
</dbReference>
<dbReference type="STRING" id="216463.VC81_07640"/>
<protein>
    <submittedName>
        <fullName evidence="1">Uncharacterized protein</fullName>
    </submittedName>
</protein>